<evidence type="ECO:0000313" key="3">
    <source>
        <dbReference type="Proteomes" id="UP000398619"/>
    </source>
</evidence>
<keyword evidence="2" id="KW-0808">Transferase</keyword>
<dbReference type="RefSeq" id="WP_144101818.1">
    <property type="nucleotide sequence ID" value="NZ_CABHNM010000079.1"/>
</dbReference>
<evidence type="ECO:0000313" key="2">
    <source>
        <dbReference type="EMBL" id="VUX23652.1"/>
    </source>
</evidence>
<accession>A0A564UWM5</accession>
<dbReference type="InterPro" id="IPR007345">
    <property type="entry name" value="Polysacch_pyruvyl_Trfase"/>
</dbReference>
<dbReference type="GO" id="GO:0016740">
    <property type="term" value="F:transferase activity"/>
    <property type="evidence" value="ECO:0007669"/>
    <property type="project" value="UniProtKB-KW"/>
</dbReference>
<dbReference type="EMBL" id="CABHNM010000079">
    <property type="protein sequence ID" value="VUX23652.1"/>
    <property type="molecule type" value="Genomic_DNA"/>
</dbReference>
<dbReference type="AlphaFoldDB" id="A0A564UWM5"/>
<dbReference type="Pfam" id="PF04230">
    <property type="entry name" value="PS_pyruv_trans"/>
    <property type="match status" value="1"/>
</dbReference>
<name>A0A564UWM5_9FIRM</name>
<feature type="domain" description="Polysaccharide pyruvyl transferase" evidence="1">
    <location>
        <begin position="13"/>
        <end position="291"/>
    </location>
</feature>
<sequence>MKAGIVTITNGYNYGNRLQNYAVQEALESRKIQAETIWKTTNVFDTEAPAYIRKLYIKRFLHYHLTKEENRILNFHRFNKTYIKRSSYMIDEQIPEGLDSAYDYFIAGSDQVWNPYLEYCTAANFLSFTEREKKVALSPSIAIEQIPEKDKENFAKWLKDFRLLSVREEKGAELIRELTGRNVEVLCDPTMYLSAEKWRNVEKEPKSRLKNSPYILTYFLGDCEASYKIWIENLAEKSHMKTFELQNEENFGIAPDEFLYLIDHAACVCTDSFHGTVFSLIFHTPFVVFERRDNFKTMSSRLSTLLTLFNCLERTPEGVEEQDVFQVNFDYTDMVLEQERKRFKNFLDRI</sequence>
<gene>
    <name evidence="2" type="ORF">DLSSTS7063_03255</name>
</gene>
<evidence type="ECO:0000259" key="1">
    <source>
        <dbReference type="Pfam" id="PF04230"/>
    </source>
</evidence>
<dbReference type="Proteomes" id="UP000398619">
    <property type="component" value="Unassembled WGS sequence"/>
</dbReference>
<proteinExistence type="predicted"/>
<organism evidence="2 3">
    <name type="scientific">Dorea longicatena</name>
    <dbReference type="NCBI Taxonomy" id="88431"/>
    <lineage>
        <taxon>Bacteria</taxon>
        <taxon>Bacillati</taxon>
        <taxon>Bacillota</taxon>
        <taxon>Clostridia</taxon>
        <taxon>Lachnospirales</taxon>
        <taxon>Lachnospiraceae</taxon>
        <taxon>Dorea</taxon>
    </lineage>
</organism>
<reference evidence="2 3" key="1">
    <citation type="submission" date="2019-07" db="EMBL/GenBank/DDBJ databases">
        <authorList>
            <person name="Hibberd C M."/>
            <person name="Gehrig L. J."/>
            <person name="Chang H.-W."/>
            <person name="Venkatesh S."/>
        </authorList>
    </citation>
    <scope>NUCLEOTIDE SEQUENCE [LARGE SCALE GENOMIC DNA]</scope>
    <source>
        <strain evidence="2">Dorea_longicatena_SSTS_Bg7063</strain>
    </source>
</reference>
<protein>
    <submittedName>
        <fullName evidence="2">Polysaccharide pyruvyl transferase</fullName>
    </submittedName>
</protein>